<accession>A0A7U3NUK3</accession>
<dbReference type="InterPro" id="IPR018086">
    <property type="entry name" value="NADH_UbQ_OxRdtase_su1_CS"/>
</dbReference>
<dbReference type="Pfam" id="PF00146">
    <property type="entry name" value="NADHdh"/>
    <property type="match status" value="1"/>
</dbReference>
<keyword evidence="8 10" id="KW-0496">Mitochondrion</keyword>
<protein>
    <recommendedName>
        <fullName evidence="3 8">NADH-ubiquinone oxidoreductase chain 1</fullName>
        <ecNumber evidence="8">7.1.1.2</ecNumber>
    </recommendedName>
</protein>
<feature type="transmembrane region" description="Helical" evidence="9">
    <location>
        <begin position="275"/>
        <end position="302"/>
    </location>
</feature>
<feature type="transmembrane region" description="Helical" evidence="9">
    <location>
        <begin position="72"/>
        <end position="93"/>
    </location>
</feature>
<dbReference type="PANTHER" id="PTHR11432">
    <property type="entry name" value="NADH DEHYDROGENASE SUBUNIT 1"/>
    <property type="match status" value="1"/>
</dbReference>
<evidence type="ECO:0000256" key="5">
    <source>
        <dbReference type="ARBA" id="ARBA00022989"/>
    </source>
</evidence>
<keyword evidence="7" id="KW-0520">NAD</keyword>
<dbReference type="AlphaFoldDB" id="A0A7U3NUK3"/>
<name>A0A7U3NUK3_TAESA</name>
<evidence type="ECO:0000256" key="1">
    <source>
        <dbReference type="ARBA" id="ARBA00004141"/>
    </source>
</evidence>
<dbReference type="GO" id="GO:0005743">
    <property type="term" value="C:mitochondrial inner membrane"/>
    <property type="evidence" value="ECO:0007669"/>
    <property type="project" value="UniProtKB-SubCell"/>
</dbReference>
<evidence type="ECO:0000313" key="10">
    <source>
        <dbReference type="EMBL" id="QPB73583.1"/>
    </source>
</evidence>
<proteinExistence type="inferred from homology"/>
<reference evidence="10" key="1">
    <citation type="submission" date="2019-09" db="EMBL/GenBank/DDBJ databases">
        <title>Molecular Diagnosis of a hybridized tapeworm (between Taenia saginata and Taenia asiatica) infection case in Yunnan, China, 2019.</title>
        <authorList>
            <person name="Ge X.-Y."/>
            <person name="Liao C.-H."/>
            <person name="You Z."/>
            <person name="Qiu Y."/>
            <person name="He Z.-S."/>
            <person name="Liu J."/>
            <person name="Fang W."/>
            <person name="Li H.-Y."/>
            <person name="Daszak P."/>
            <person name="Zhang Y.-Z."/>
        </authorList>
    </citation>
    <scope>NUCLEOTIDE SEQUENCE</scope>
</reference>
<comment type="subcellular location">
    <subcellularLocation>
        <location evidence="1">Membrane</location>
        <topology evidence="1">Multi-pass membrane protein</topology>
    </subcellularLocation>
    <subcellularLocation>
        <location evidence="7">Mitochondrion inner membrane</location>
        <topology evidence="7">Multi-pass membrane protein</topology>
    </subcellularLocation>
</comment>
<feature type="transmembrane region" description="Helical" evidence="9">
    <location>
        <begin position="213"/>
        <end position="235"/>
    </location>
</feature>
<feature type="transmembrane region" description="Helical" evidence="9">
    <location>
        <begin position="105"/>
        <end position="127"/>
    </location>
</feature>
<feature type="transmembrane region" description="Helical" evidence="9">
    <location>
        <begin position="172"/>
        <end position="192"/>
    </location>
</feature>
<comment type="catalytic activity">
    <reaction evidence="8">
        <text>a ubiquinone + NADH + 5 H(+)(in) = a ubiquinol + NAD(+) + 4 H(+)(out)</text>
        <dbReference type="Rhea" id="RHEA:29091"/>
        <dbReference type="Rhea" id="RHEA-COMP:9565"/>
        <dbReference type="Rhea" id="RHEA-COMP:9566"/>
        <dbReference type="ChEBI" id="CHEBI:15378"/>
        <dbReference type="ChEBI" id="CHEBI:16389"/>
        <dbReference type="ChEBI" id="CHEBI:17976"/>
        <dbReference type="ChEBI" id="CHEBI:57540"/>
        <dbReference type="ChEBI" id="CHEBI:57945"/>
        <dbReference type="EC" id="7.1.1.2"/>
    </reaction>
</comment>
<dbReference type="GO" id="GO:0009060">
    <property type="term" value="P:aerobic respiration"/>
    <property type="evidence" value="ECO:0007669"/>
    <property type="project" value="TreeGrafter"/>
</dbReference>
<feature type="transmembrane region" description="Helical" evidence="9">
    <location>
        <begin position="241"/>
        <end position="263"/>
    </location>
</feature>
<dbReference type="GO" id="GO:0008137">
    <property type="term" value="F:NADH dehydrogenase (ubiquinone) activity"/>
    <property type="evidence" value="ECO:0007669"/>
    <property type="project" value="UniProtKB-EC"/>
</dbReference>
<geneLocation type="mitochondrion" evidence="10"/>
<evidence type="ECO:0000256" key="7">
    <source>
        <dbReference type="RuleBase" id="RU000471"/>
    </source>
</evidence>
<evidence type="ECO:0000256" key="4">
    <source>
        <dbReference type="ARBA" id="ARBA00022692"/>
    </source>
</evidence>
<evidence type="ECO:0000256" key="8">
    <source>
        <dbReference type="RuleBase" id="RU000473"/>
    </source>
</evidence>
<dbReference type="PANTHER" id="PTHR11432:SF3">
    <property type="entry name" value="NADH-UBIQUINONE OXIDOREDUCTASE CHAIN 1"/>
    <property type="match status" value="1"/>
</dbReference>
<dbReference type="InterPro" id="IPR001694">
    <property type="entry name" value="NADH_UbQ_OxRdtase_su1/FPO"/>
</dbReference>
<dbReference type="EMBL" id="MN452861">
    <property type="protein sequence ID" value="QPB73583.1"/>
    <property type="molecule type" value="Genomic_DNA"/>
</dbReference>
<comment type="similarity">
    <text evidence="2 7">Belongs to the complex I subunit 1 family.</text>
</comment>
<feature type="transmembrane region" description="Helical" evidence="9">
    <location>
        <begin position="6"/>
        <end position="25"/>
    </location>
</feature>
<keyword evidence="8" id="KW-0830">Ubiquinone</keyword>
<keyword evidence="6 9" id="KW-0472">Membrane</keyword>
<evidence type="ECO:0000256" key="2">
    <source>
        <dbReference type="ARBA" id="ARBA00010535"/>
    </source>
</evidence>
<evidence type="ECO:0000256" key="3">
    <source>
        <dbReference type="ARBA" id="ARBA00021009"/>
    </source>
</evidence>
<evidence type="ECO:0000256" key="9">
    <source>
        <dbReference type="SAM" id="Phobius"/>
    </source>
</evidence>
<keyword evidence="4 7" id="KW-0812">Transmembrane</keyword>
<dbReference type="PROSITE" id="PS00668">
    <property type="entry name" value="COMPLEX1_ND1_2"/>
    <property type="match status" value="1"/>
</dbReference>
<feature type="transmembrane region" description="Helical" evidence="9">
    <location>
        <begin position="139"/>
        <end position="166"/>
    </location>
</feature>
<organism evidence="10">
    <name type="scientific">Taenia saginata</name>
    <name type="common">Beef tapeworm</name>
    <name type="synonym">Cysticercus bovis</name>
    <dbReference type="NCBI Taxonomy" id="6206"/>
    <lineage>
        <taxon>Eukaryota</taxon>
        <taxon>Metazoa</taxon>
        <taxon>Spiralia</taxon>
        <taxon>Lophotrochozoa</taxon>
        <taxon>Platyhelminthes</taxon>
        <taxon>Cestoda</taxon>
        <taxon>Eucestoda</taxon>
        <taxon>Cyclophyllidea</taxon>
        <taxon>Taeniidae</taxon>
        <taxon>Taenia</taxon>
    </lineage>
</organism>
<dbReference type="GO" id="GO:0003954">
    <property type="term" value="F:NADH dehydrogenase activity"/>
    <property type="evidence" value="ECO:0007669"/>
    <property type="project" value="TreeGrafter"/>
</dbReference>
<dbReference type="EC" id="7.1.1.2" evidence="8"/>
<keyword evidence="5 9" id="KW-1133">Transmembrane helix</keyword>
<evidence type="ECO:0000256" key="6">
    <source>
        <dbReference type="ARBA" id="ARBA00023136"/>
    </source>
</evidence>
<sequence>MIIFGFISGLTGLLVSLLIIAFFILGERKILGYSQFRKGPNKVGIIGLLQSFSDLLKLIVKFKNYGFQSRSWVGLFGVVLLVGLVIYYSFVYGGYYSYSFNSLSLLWFLVITSFCSYSILCTGWGSYNSYSFLSSIRCAFGSISFEACFMCIIIFSALCYCSYSLVDFFLSDWLSVVIFPCLLFLYMICVLCETNRTPFDYGEAESELVSGFNVEYSGIYFTCLFACEYIIIFIFSWLGMILMFGGGFIGSIFLLFCLFFFMWARATLPRVRYDYFVNFFWEVCLCLLIFSFFVIVNCLYSLF</sequence>